<comment type="function">
    <text evidence="3">Flagellin is the subunit protein which polymerizes to form the filaments of bacterial flagella.</text>
</comment>
<accession>A0AA41YPQ6</accession>
<dbReference type="EMBL" id="JAPDNT010000001">
    <property type="protein sequence ID" value="MCW3473277.1"/>
    <property type="molecule type" value="Genomic_DNA"/>
</dbReference>
<evidence type="ECO:0000259" key="4">
    <source>
        <dbReference type="Pfam" id="PF00669"/>
    </source>
</evidence>
<evidence type="ECO:0000256" key="3">
    <source>
        <dbReference type="RuleBase" id="RU362073"/>
    </source>
</evidence>
<evidence type="ECO:0000256" key="1">
    <source>
        <dbReference type="ARBA" id="ARBA00005709"/>
    </source>
</evidence>
<dbReference type="GO" id="GO:0005576">
    <property type="term" value="C:extracellular region"/>
    <property type="evidence" value="ECO:0007669"/>
    <property type="project" value="UniProtKB-SubCell"/>
</dbReference>
<evidence type="ECO:0000259" key="5">
    <source>
        <dbReference type="Pfam" id="PF00700"/>
    </source>
</evidence>
<keyword evidence="2 3" id="KW-0975">Bacterial flagellum</keyword>
<dbReference type="PANTHER" id="PTHR42792:SF1">
    <property type="entry name" value="FLAGELLAR HOOK-ASSOCIATED PROTEIN 3"/>
    <property type="match status" value="1"/>
</dbReference>
<feature type="domain" description="Flagellin C-terminal" evidence="5">
    <location>
        <begin position="288"/>
        <end position="368"/>
    </location>
</feature>
<dbReference type="PANTHER" id="PTHR42792">
    <property type="entry name" value="FLAGELLIN"/>
    <property type="match status" value="1"/>
</dbReference>
<dbReference type="InterPro" id="IPR046358">
    <property type="entry name" value="Flagellin_C"/>
</dbReference>
<keyword evidence="7" id="KW-1185">Reference proteome</keyword>
<evidence type="ECO:0000313" key="7">
    <source>
        <dbReference type="Proteomes" id="UP001165679"/>
    </source>
</evidence>
<name>A0AA41YPQ6_9PROT</name>
<feature type="domain" description="Flagellin N-terminal" evidence="4">
    <location>
        <begin position="28"/>
        <end position="149"/>
    </location>
</feature>
<dbReference type="Pfam" id="PF00700">
    <property type="entry name" value="Flagellin_C"/>
    <property type="match status" value="1"/>
</dbReference>
<sequence length="372" mass="37419">MTVSAGIDGVGGSYDSATAGTVGLLIANAASVRSQLDALTRKVSSGKNAATYGGLGSSTGMALQMRTEIAHNDVWVRNIDSATGRMNVAQSALSQISAIASSFYAQTNNLNGLNASEIDSIAASARSALRDVTAFLDSKFGDVYVFAGQDSSQAPLPNPDAIWQSGFTTAISAAVSALGANGAAATVANTLSIASSNAAPLSPFSASLSQPAATLTASRPSIQVGQGQFVPVGIVASANGDAPSAGTSTTGSYIRDIMRGLATLGSLSSGQASVPGFSQLVLDTRTSLGDAISALNVDAGALGDRQTQLSDSKATLGTVSTTLQAQLSSIEDTDMATSLSELSSVQNRLQASYQLIASIQSLSLTRFLSTGG</sequence>
<evidence type="ECO:0000313" key="6">
    <source>
        <dbReference type="EMBL" id="MCW3473277.1"/>
    </source>
</evidence>
<keyword evidence="6" id="KW-0282">Flagellum</keyword>
<comment type="similarity">
    <text evidence="1 3">Belongs to the bacterial flagellin family.</text>
</comment>
<dbReference type="Proteomes" id="UP001165679">
    <property type="component" value="Unassembled WGS sequence"/>
</dbReference>
<dbReference type="InterPro" id="IPR001492">
    <property type="entry name" value="Flagellin"/>
</dbReference>
<dbReference type="GO" id="GO:0005198">
    <property type="term" value="F:structural molecule activity"/>
    <property type="evidence" value="ECO:0007669"/>
    <property type="project" value="UniProtKB-UniRule"/>
</dbReference>
<comment type="caution">
    <text evidence="6">The sequence shown here is derived from an EMBL/GenBank/DDBJ whole genome shotgun (WGS) entry which is preliminary data.</text>
</comment>
<dbReference type="Gene3D" id="1.20.1330.10">
    <property type="entry name" value="f41 fragment of flagellin, N-terminal domain"/>
    <property type="match status" value="1"/>
</dbReference>
<dbReference type="AlphaFoldDB" id="A0AA41YPQ6"/>
<dbReference type="InterPro" id="IPR001029">
    <property type="entry name" value="Flagellin_N"/>
</dbReference>
<gene>
    <name evidence="6" type="ORF">OL599_01675</name>
</gene>
<protein>
    <recommendedName>
        <fullName evidence="3">Flagellin</fullName>
    </recommendedName>
</protein>
<dbReference type="GO" id="GO:0009288">
    <property type="term" value="C:bacterial-type flagellum"/>
    <property type="evidence" value="ECO:0007669"/>
    <property type="project" value="UniProtKB-SubCell"/>
</dbReference>
<organism evidence="6 7">
    <name type="scientific">Limobrevibacterium gyesilva</name>
    <dbReference type="NCBI Taxonomy" id="2991712"/>
    <lineage>
        <taxon>Bacteria</taxon>
        <taxon>Pseudomonadati</taxon>
        <taxon>Pseudomonadota</taxon>
        <taxon>Alphaproteobacteria</taxon>
        <taxon>Acetobacterales</taxon>
        <taxon>Acetobacteraceae</taxon>
        <taxon>Limobrevibacterium</taxon>
    </lineage>
</organism>
<reference evidence="6" key="1">
    <citation type="submission" date="2022-09" db="EMBL/GenBank/DDBJ databases">
        <title>Rhodovastum sp. nov. RN2-1 isolated from soil in Seongnam, South Korea.</title>
        <authorList>
            <person name="Le N.T."/>
        </authorList>
    </citation>
    <scope>NUCLEOTIDE SEQUENCE</scope>
    <source>
        <strain evidence="6">RN2-1</strain>
    </source>
</reference>
<proteinExistence type="inferred from homology"/>
<keyword evidence="6" id="KW-0966">Cell projection</keyword>
<evidence type="ECO:0000256" key="2">
    <source>
        <dbReference type="ARBA" id="ARBA00023143"/>
    </source>
</evidence>
<keyword evidence="6" id="KW-0969">Cilium</keyword>
<dbReference type="SUPFAM" id="SSF64518">
    <property type="entry name" value="Phase 1 flagellin"/>
    <property type="match status" value="1"/>
</dbReference>
<comment type="subcellular location">
    <subcellularLocation>
        <location evidence="3">Secreted</location>
    </subcellularLocation>
    <subcellularLocation>
        <location evidence="3">Bacterial flagellum</location>
    </subcellularLocation>
</comment>
<reference evidence="6" key="2">
    <citation type="submission" date="2022-10" db="EMBL/GenBank/DDBJ databases">
        <authorList>
            <person name="Trinh H.N."/>
        </authorList>
    </citation>
    <scope>NUCLEOTIDE SEQUENCE</scope>
    <source>
        <strain evidence="6">RN2-1</strain>
    </source>
</reference>
<keyword evidence="3" id="KW-0964">Secreted</keyword>
<dbReference type="Pfam" id="PF00669">
    <property type="entry name" value="Flagellin_N"/>
    <property type="match status" value="1"/>
</dbReference>